<dbReference type="GO" id="GO:0007606">
    <property type="term" value="P:sensory perception of chemical stimulus"/>
    <property type="evidence" value="ECO:0007669"/>
    <property type="project" value="UniProtKB-UniRule"/>
</dbReference>
<feature type="transmembrane region" description="Helical" evidence="6">
    <location>
        <begin position="399"/>
        <end position="423"/>
    </location>
</feature>
<keyword evidence="4 6" id="KW-1133">Transmembrane helix</keyword>
<organism evidence="8 9">
    <name type="scientific">Caenorhabditis bovis</name>
    <dbReference type="NCBI Taxonomy" id="2654633"/>
    <lineage>
        <taxon>Eukaryota</taxon>
        <taxon>Metazoa</taxon>
        <taxon>Ecdysozoa</taxon>
        <taxon>Nematoda</taxon>
        <taxon>Chromadorea</taxon>
        <taxon>Rhabditida</taxon>
        <taxon>Rhabditina</taxon>
        <taxon>Rhabditomorpha</taxon>
        <taxon>Rhabditoidea</taxon>
        <taxon>Rhabditidae</taxon>
        <taxon>Peloderinae</taxon>
        <taxon>Caenorhabditis</taxon>
    </lineage>
</organism>
<comment type="caution">
    <text evidence="6">Lacks conserved residue(s) required for the propagation of feature annotation.</text>
</comment>
<reference evidence="8 9" key="1">
    <citation type="submission" date="2020-04" db="EMBL/GenBank/DDBJ databases">
        <authorList>
            <person name="Laetsch R D."/>
            <person name="Stevens L."/>
            <person name="Kumar S."/>
            <person name="Blaxter L. M."/>
        </authorList>
    </citation>
    <scope>NUCLEOTIDE SEQUENCE [LARGE SCALE GENOMIC DNA]</scope>
</reference>
<evidence type="ECO:0000256" key="5">
    <source>
        <dbReference type="ARBA" id="ARBA00023136"/>
    </source>
</evidence>
<dbReference type="GO" id="GO:0016020">
    <property type="term" value="C:membrane"/>
    <property type="evidence" value="ECO:0007669"/>
    <property type="project" value="UniProtKB-SubCell"/>
</dbReference>
<keyword evidence="3 6" id="KW-0812">Transmembrane</keyword>
<feature type="transmembrane region" description="Helical" evidence="6">
    <location>
        <begin position="144"/>
        <end position="164"/>
    </location>
</feature>
<feature type="transmembrane region" description="Helical" evidence="6">
    <location>
        <begin position="501"/>
        <end position="526"/>
    </location>
</feature>
<dbReference type="Pfam" id="PF02118">
    <property type="entry name" value="Srg"/>
    <property type="match status" value="2"/>
</dbReference>
<evidence type="ECO:0000256" key="2">
    <source>
        <dbReference type="ARBA" id="ARBA00005692"/>
    </source>
</evidence>
<gene>
    <name evidence="8" type="ORF">CBOVIS_LOCUS12708</name>
</gene>
<feature type="transmembrane region" description="Helical" evidence="6">
    <location>
        <begin position="453"/>
        <end position="472"/>
    </location>
</feature>
<proteinExistence type="inferred from homology"/>
<comment type="subcellular location">
    <subcellularLocation>
        <location evidence="1">Membrane</location>
        <topology evidence="1">Multi-pass membrane protein</topology>
    </subcellularLocation>
</comment>
<evidence type="ECO:0000256" key="7">
    <source>
        <dbReference type="SAM" id="MobiDB-lite"/>
    </source>
</evidence>
<accession>A0A8S1FD82</accession>
<evidence type="ECO:0000313" key="9">
    <source>
        <dbReference type="Proteomes" id="UP000494206"/>
    </source>
</evidence>
<protein>
    <recommendedName>
        <fullName evidence="6">Serpentine receptor class gamma</fullName>
    </recommendedName>
</protein>
<comment type="similarity">
    <text evidence="2 6">Belongs to the nematode receptor-like protein srg family.</text>
</comment>
<evidence type="ECO:0000256" key="1">
    <source>
        <dbReference type="ARBA" id="ARBA00004141"/>
    </source>
</evidence>
<evidence type="ECO:0000313" key="8">
    <source>
        <dbReference type="EMBL" id="CAB3411301.1"/>
    </source>
</evidence>
<evidence type="ECO:0000256" key="6">
    <source>
        <dbReference type="RuleBase" id="RU280813"/>
    </source>
</evidence>
<feature type="transmembrane region" description="Helical" evidence="6">
    <location>
        <begin position="538"/>
        <end position="560"/>
    </location>
</feature>
<dbReference type="EMBL" id="CADEPM010000013">
    <property type="protein sequence ID" value="CAB3411301.1"/>
    <property type="molecule type" value="Genomic_DNA"/>
</dbReference>
<evidence type="ECO:0000256" key="3">
    <source>
        <dbReference type="ARBA" id="ARBA00022692"/>
    </source>
</evidence>
<feature type="compositionally biased region" description="Polar residues" evidence="7">
    <location>
        <begin position="619"/>
        <end position="630"/>
    </location>
</feature>
<sequence length="644" mass="75253">MSDNNSESIPCHPPPDELPTLIAIYVSQGIYGILSIVIYILNIKALHRQRNYHDKTFRLLYTYCAIFSVSYFVAQYCTRRFVKIGLFCEDILRIFGEPTYILNPPKTVSAYCPIAILVFHTLIALHRFSLVFSPIRSVQLWEKYMNWVAIAGILIPLYFMWFLIPAKSYAEFEPYEHTMDLQYKKVFQISSSLYSTIAAGLFGTITLLLTVLMLLLLFKTHVRKLKRSDYRMIIFEIFMAFTTFVYAFTQGILYYSIYIAKDLAMRATIMRYRNFAIDIFILPQAWTLLILSPKIRSYTIGFILDRVSSIDAQSKLDNIRIYGFISIGIYIMNVKALHRQRNYHDKTFRLLYTYCAIFSIIFFLNHYLFRRFVRLGLFCEDILRIFGTPNYWLNPFKTMRAYCPIAVLVFHTLIAVHRCSIVFKPTKAIHVKMAHQSFLIRFSKSFQIWESRLKPIVTIALFLPIPFMWYVIPAKSYAYYDDYQDTMDVQYERTFKYPESFYTTIAALLFGFVTLVATILMIIFLMKSNVRALKSTEIRMIIFEIFMAITTFIYALPHAFVYYFGTVVGDLELEAIALEFRSYAIDILVLPQAWTLLILSPKIRSYTISFILDRVSSGESQNKSENSSNPKGIATIRPRNENTS</sequence>
<feature type="region of interest" description="Disordered" evidence="7">
    <location>
        <begin position="619"/>
        <end position="644"/>
    </location>
</feature>
<feature type="transmembrane region" description="Helical" evidence="6">
    <location>
        <begin position="108"/>
        <end position="132"/>
    </location>
</feature>
<dbReference type="InterPro" id="IPR051119">
    <property type="entry name" value="Nematode_SR-like"/>
</dbReference>
<keyword evidence="9" id="KW-1185">Reference proteome</keyword>
<dbReference type="PANTHER" id="PTHR31627:SF16">
    <property type="entry name" value="SERPENTINE RECEPTOR CLASS GAMMA-69"/>
    <property type="match status" value="1"/>
</dbReference>
<feature type="transmembrane region" description="Helical" evidence="6">
    <location>
        <begin position="230"/>
        <end position="257"/>
    </location>
</feature>
<feature type="transmembrane region" description="Helical" evidence="6">
    <location>
        <begin position="22"/>
        <end position="45"/>
    </location>
</feature>
<dbReference type="AlphaFoldDB" id="A0A8S1FD82"/>
<comment type="caution">
    <text evidence="8">The sequence shown here is derived from an EMBL/GenBank/DDBJ whole genome shotgun (WGS) entry which is preliminary data.</text>
</comment>
<feature type="transmembrane region" description="Helical" evidence="6">
    <location>
        <begin position="350"/>
        <end position="368"/>
    </location>
</feature>
<keyword evidence="5 6" id="KW-0472">Membrane</keyword>
<feature type="transmembrane region" description="Helical" evidence="6">
    <location>
        <begin position="580"/>
        <end position="599"/>
    </location>
</feature>
<dbReference type="PANTHER" id="PTHR31627">
    <property type="entry name" value="SERPENTINE RECEPTOR CLASS GAMMA-RELATED"/>
    <property type="match status" value="1"/>
</dbReference>
<dbReference type="GO" id="GO:0004888">
    <property type="term" value="F:transmembrane signaling receptor activity"/>
    <property type="evidence" value="ECO:0007669"/>
    <property type="project" value="InterPro"/>
</dbReference>
<name>A0A8S1FD82_9PELO</name>
<feature type="transmembrane region" description="Helical" evidence="6">
    <location>
        <begin position="57"/>
        <end position="74"/>
    </location>
</feature>
<dbReference type="Proteomes" id="UP000494206">
    <property type="component" value="Unassembled WGS sequence"/>
</dbReference>
<feature type="transmembrane region" description="Helical" evidence="6">
    <location>
        <begin position="193"/>
        <end position="218"/>
    </location>
</feature>
<dbReference type="InterPro" id="IPR000609">
    <property type="entry name" value="7TM_GPCR_serpentine_rcpt_Srg"/>
</dbReference>
<dbReference type="OrthoDB" id="5788001at2759"/>
<feature type="transmembrane region" description="Helical" evidence="6">
    <location>
        <begin position="319"/>
        <end position="338"/>
    </location>
</feature>
<evidence type="ECO:0000256" key="4">
    <source>
        <dbReference type="ARBA" id="ARBA00022989"/>
    </source>
</evidence>